<accession>A0A381SGK0</accession>
<gene>
    <name evidence="2" type="ORF">METZ01_LOCUS56076</name>
</gene>
<feature type="region of interest" description="Disordered" evidence="1">
    <location>
        <begin position="1"/>
        <end position="20"/>
    </location>
</feature>
<evidence type="ECO:0000313" key="2">
    <source>
        <dbReference type="EMBL" id="SVA03222.1"/>
    </source>
</evidence>
<reference evidence="2" key="1">
    <citation type="submission" date="2018-05" db="EMBL/GenBank/DDBJ databases">
        <authorList>
            <person name="Lanie J.A."/>
            <person name="Ng W.-L."/>
            <person name="Kazmierczak K.M."/>
            <person name="Andrzejewski T.M."/>
            <person name="Davidsen T.M."/>
            <person name="Wayne K.J."/>
            <person name="Tettelin H."/>
            <person name="Glass J.I."/>
            <person name="Rusch D."/>
            <person name="Podicherti R."/>
            <person name="Tsui H.-C.T."/>
            <person name="Winkler M.E."/>
        </authorList>
    </citation>
    <scope>NUCLEOTIDE SEQUENCE</scope>
</reference>
<protein>
    <submittedName>
        <fullName evidence="2">Uncharacterized protein</fullName>
    </submittedName>
</protein>
<evidence type="ECO:0000256" key="1">
    <source>
        <dbReference type="SAM" id="MobiDB-lite"/>
    </source>
</evidence>
<name>A0A381SGK0_9ZZZZ</name>
<dbReference type="AlphaFoldDB" id="A0A381SGK0"/>
<dbReference type="EMBL" id="UINC01003084">
    <property type="protein sequence ID" value="SVA03222.1"/>
    <property type="molecule type" value="Genomic_DNA"/>
</dbReference>
<proteinExistence type="predicted"/>
<sequence>MATRNNYGKEVGDVEANTDQDEVVTLSNHHSNLDLEMSGKK</sequence>
<organism evidence="2">
    <name type="scientific">marine metagenome</name>
    <dbReference type="NCBI Taxonomy" id="408172"/>
    <lineage>
        <taxon>unclassified sequences</taxon>
        <taxon>metagenomes</taxon>
        <taxon>ecological metagenomes</taxon>
    </lineage>
</organism>